<dbReference type="AlphaFoldDB" id="A0A378WFV0"/>
<accession>A0A378WFV0</accession>
<feature type="domain" description="Gp5/Type VI secretion system Vgr protein OB-fold" evidence="2">
    <location>
        <begin position="15"/>
        <end position="82"/>
    </location>
</feature>
<evidence type="ECO:0000259" key="2">
    <source>
        <dbReference type="Pfam" id="PF04717"/>
    </source>
</evidence>
<evidence type="ECO:0000313" key="4">
    <source>
        <dbReference type="Proteomes" id="UP000254055"/>
    </source>
</evidence>
<evidence type="ECO:0000313" key="3">
    <source>
        <dbReference type="EMBL" id="SUA36356.1"/>
    </source>
</evidence>
<dbReference type="Gene3D" id="2.40.50.230">
    <property type="entry name" value="Gp5 N-terminal domain"/>
    <property type="match status" value="1"/>
</dbReference>
<reference evidence="3 4" key="1">
    <citation type="submission" date="2018-06" db="EMBL/GenBank/DDBJ databases">
        <authorList>
            <consortium name="Pathogen Informatics"/>
            <person name="Doyle S."/>
        </authorList>
    </citation>
    <scope>NUCLEOTIDE SEQUENCE [LARGE SCALE GENOMIC DNA]</scope>
    <source>
        <strain evidence="3 4">NCTC12229</strain>
    </source>
</reference>
<protein>
    <submittedName>
        <fullName evidence="3">Putative phage-related baseplate assembly protein</fullName>
    </submittedName>
</protein>
<dbReference type="NCBIfam" id="TIGR01644">
    <property type="entry name" value="phage_P2_V"/>
    <property type="match status" value="1"/>
</dbReference>
<dbReference type="InterPro" id="IPR013046">
    <property type="entry name" value="GpV/Gp45"/>
</dbReference>
<name>A0A378WFV0_9NEIS</name>
<dbReference type="Proteomes" id="UP000254055">
    <property type="component" value="Unassembled WGS sequence"/>
</dbReference>
<dbReference type="Pfam" id="PF04717">
    <property type="entry name" value="Phage_base_V"/>
    <property type="match status" value="1"/>
</dbReference>
<gene>
    <name evidence="3" type="ORF">NCTC12229_00771</name>
</gene>
<dbReference type="RefSeq" id="WP_115133606.1">
    <property type="nucleotide sequence ID" value="NZ_UGRS01000001.1"/>
</dbReference>
<proteinExistence type="predicted"/>
<evidence type="ECO:0000256" key="1">
    <source>
        <dbReference type="SAM" id="MobiDB-lite"/>
    </source>
</evidence>
<sequence length="200" mass="20796">MMLPNHDFTATLQFGIVSAVDEAAHNLRVRLPALENMETDWLPMITPAAGGNRFYSLPDEGEQVVCLLDARGENGVVLGATYNTADKPPASSKDVWMRRFKNGTVIKHDRKTGNIDVQTQGTVTIKAPNTIITGNTTVMGLLTYQGGMSGSGGAGAAAVIDGAIQATGVISSDSDVTANGISLTGHTHTGDSGGDTSPPK</sequence>
<dbReference type="OrthoDB" id="4931325at2"/>
<feature type="region of interest" description="Disordered" evidence="1">
    <location>
        <begin position="181"/>
        <end position="200"/>
    </location>
</feature>
<dbReference type="Gene3D" id="6.20.150.10">
    <property type="match status" value="1"/>
</dbReference>
<dbReference type="EMBL" id="UGRS01000001">
    <property type="protein sequence ID" value="SUA36356.1"/>
    <property type="molecule type" value="Genomic_DNA"/>
</dbReference>
<dbReference type="InterPro" id="IPR037026">
    <property type="entry name" value="Vgr_OB-fold_dom_sf"/>
</dbReference>
<dbReference type="InterPro" id="IPR006531">
    <property type="entry name" value="Gp5/Vgr_OB"/>
</dbReference>
<organism evidence="3 4">
    <name type="scientific">Neisseria zoodegmatis</name>
    <dbReference type="NCBI Taxonomy" id="326523"/>
    <lineage>
        <taxon>Bacteria</taxon>
        <taxon>Pseudomonadati</taxon>
        <taxon>Pseudomonadota</taxon>
        <taxon>Betaproteobacteria</taxon>
        <taxon>Neisseriales</taxon>
        <taxon>Neisseriaceae</taxon>
        <taxon>Neisseria</taxon>
    </lineage>
</organism>